<dbReference type="InterPro" id="IPR037278">
    <property type="entry name" value="ARFGAP/RecO"/>
</dbReference>
<keyword evidence="1" id="KW-0479">Metal-binding</keyword>
<dbReference type="AlphaFoldDB" id="A0AAD9GZT6"/>
<dbReference type="InterPro" id="IPR056704">
    <property type="entry name" value="DUF7802"/>
</dbReference>
<dbReference type="GO" id="GO:0005096">
    <property type="term" value="F:GTPase activator activity"/>
    <property type="evidence" value="ECO:0007669"/>
    <property type="project" value="InterPro"/>
</dbReference>
<dbReference type="Pfam" id="PF01412">
    <property type="entry name" value="ArfGap"/>
    <property type="match status" value="1"/>
</dbReference>
<keyword evidence="3" id="KW-1133">Transmembrane helix</keyword>
<feature type="transmembrane region" description="Helical" evidence="3">
    <location>
        <begin position="20"/>
        <end position="46"/>
    </location>
</feature>
<evidence type="ECO:0000313" key="5">
    <source>
        <dbReference type="EMBL" id="KAK1946906.1"/>
    </source>
</evidence>
<reference evidence="5" key="1">
    <citation type="submission" date="2023-08" db="EMBL/GenBank/DDBJ databases">
        <title>Reference Genome Resource for the Citrus Pathogen Phytophthora citrophthora.</title>
        <authorList>
            <person name="Moller H."/>
            <person name="Coetzee B."/>
            <person name="Rose L.J."/>
            <person name="Van Niekerk J.M."/>
        </authorList>
    </citation>
    <scope>NUCLEOTIDE SEQUENCE</scope>
    <source>
        <strain evidence="5">STE-U-9442</strain>
    </source>
</reference>
<feature type="region of interest" description="Disordered" evidence="2">
    <location>
        <begin position="720"/>
        <end position="851"/>
    </location>
</feature>
<feature type="transmembrane region" description="Helical" evidence="3">
    <location>
        <begin position="168"/>
        <end position="186"/>
    </location>
</feature>
<keyword evidence="3" id="KW-0472">Membrane</keyword>
<dbReference type="PANTHER" id="PTHR35982">
    <property type="entry name" value="AGAP005361-PA"/>
    <property type="match status" value="1"/>
</dbReference>
<comment type="caution">
    <text evidence="5">The sequence shown here is derived from an EMBL/GenBank/DDBJ whole genome shotgun (WGS) entry which is preliminary data.</text>
</comment>
<proteinExistence type="predicted"/>
<dbReference type="Proteomes" id="UP001259832">
    <property type="component" value="Unassembled WGS sequence"/>
</dbReference>
<dbReference type="SUPFAM" id="SSF57863">
    <property type="entry name" value="ArfGap/RecO-like zinc finger"/>
    <property type="match status" value="1"/>
</dbReference>
<keyword evidence="1" id="KW-0862">Zinc</keyword>
<feature type="region of interest" description="Disordered" evidence="2">
    <location>
        <begin position="545"/>
        <end position="582"/>
    </location>
</feature>
<accession>A0AAD9GZT6</accession>
<evidence type="ECO:0000313" key="6">
    <source>
        <dbReference type="Proteomes" id="UP001259832"/>
    </source>
</evidence>
<keyword evidence="6" id="KW-1185">Reference proteome</keyword>
<dbReference type="PANTHER" id="PTHR35982:SF1">
    <property type="entry name" value="SPIROCYCLASE, AVEC FAMILY"/>
    <property type="match status" value="1"/>
</dbReference>
<feature type="compositionally biased region" description="Gly residues" evidence="2">
    <location>
        <begin position="571"/>
        <end position="580"/>
    </location>
</feature>
<feature type="transmembrane region" description="Helical" evidence="3">
    <location>
        <begin position="240"/>
        <end position="257"/>
    </location>
</feature>
<keyword evidence="3" id="KW-0812">Transmembrane</keyword>
<name>A0AAD9GZT6_9STRA</name>
<dbReference type="CDD" id="cd08830">
    <property type="entry name" value="ArfGap_ArfGap1"/>
    <property type="match status" value="1"/>
</dbReference>
<feature type="compositionally biased region" description="Gly residues" evidence="2">
    <location>
        <begin position="614"/>
        <end position="625"/>
    </location>
</feature>
<evidence type="ECO:0000256" key="1">
    <source>
        <dbReference type="PROSITE-ProRule" id="PRU00288"/>
    </source>
</evidence>
<dbReference type="Gene3D" id="1.10.220.150">
    <property type="entry name" value="Arf GTPase activating protein"/>
    <property type="match status" value="1"/>
</dbReference>
<gene>
    <name evidence="5" type="ORF">P3T76_000916</name>
</gene>
<feature type="transmembrane region" description="Helical" evidence="3">
    <location>
        <begin position="379"/>
        <end position="401"/>
    </location>
</feature>
<feature type="domain" description="Arf-GAP" evidence="4">
    <location>
        <begin position="431"/>
        <end position="547"/>
    </location>
</feature>
<sequence>MLSILHHTGKMVTTSRVMPIAFLGLLNENVSLAVVEGATYLCVFLLMLHVHSSGKRNATMLIAGMLQVLIVELIFYYSDRWHAQALVMLVHEHLPLYIVLLQAQLYYIAFVATSRLRIDPFFQPFAMGSLMVMLAFPFELLGTKFLWWTWHDSDPLLAARIMGVPCHALFYYYFFAFSFLCVHHILRSTWLMGDYYEEEHWKTEWGYVVLMPLLTTIFAMGFLILGYYSTVHLMGIESQVMFFMLIASSFLLSWMADRERDDPIVQKALDPVDAYDSDWLYSCIDHAVNQMVFLLYLILVLLALFINPTEIVSLGHHQPLGNCQENEPFYSLVGMEHKRKKYLCVHDFDEEFNMCNYPVTQLLYEESWYMICGRGYNNFSTYLALIIGSFLGLNLLLFQVLKRPQLTAYRSKFGFIISTSSLSNMAHQMPMETQQELRRLPGNNRCVDCNAPYPQWATVSYGTFMCLECSGRHRGLGVHISFVRSVTMDSWTDKQVLQMQKGGNDSFRAAFSAAGVPTDLSISEKYNTPQAEAYRQRLTAIVEGRSPPSLPQWDPSTRKPASSSFSSASYAGGGSAGGDTRGVEALKGESEQDYVARQMKLREEARARMAAKFGGNGMQGIGSGGETRAPAAQSGGLGDLSGAFSYFASTVTTAASSAANLVKDQDLGSKVSSSWSFVQSAIHDPALSDNVKSSASSGWSALSSGASAFLQTAQTAVNGGSNGYGNSDGMSSFPRTNSELSATGKYAGIGSSTSSTSSSRDHDNDSWLDSQLGSNSSSSNNSSFYTPPQQPKPAQTTDLFGSSSSSTNGSNHDLLGLSSSSVASASSSNDSATTAAAPVAVAPPPAPVEKKKDVDFFGEFGF</sequence>
<feature type="transmembrane region" description="Helical" evidence="3">
    <location>
        <begin position="125"/>
        <end position="148"/>
    </location>
</feature>
<dbReference type="EMBL" id="JASMQC010000002">
    <property type="protein sequence ID" value="KAK1946906.1"/>
    <property type="molecule type" value="Genomic_DNA"/>
</dbReference>
<dbReference type="Pfam" id="PF25085">
    <property type="entry name" value="DUF7802"/>
    <property type="match status" value="1"/>
</dbReference>
<dbReference type="GO" id="GO:0008270">
    <property type="term" value="F:zinc ion binding"/>
    <property type="evidence" value="ECO:0007669"/>
    <property type="project" value="UniProtKB-KW"/>
</dbReference>
<dbReference type="SMART" id="SM00105">
    <property type="entry name" value="ArfGap"/>
    <property type="match status" value="1"/>
</dbReference>
<evidence type="ECO:0000256" key="3">
    <source>
        <dbReference type="SAM" id="Phobius"/>
    </source>
</evidence>
<keyword evidence="1" id="KW-0863">Zinc-finger</keyword>
<dbReference type="PROSITE" id="PS50115">
    <property type="entry name" value="ARFGAP"/>
    <property type="match status" value="1"/>
</dbReference>
<organism evidence="5 6">
    <name type="scientific">Phytophthora citrophthora</name>
    <dbReference type="NCBI Taxonomy" id="4793"/>
    <lineage>
        <taxon>Eukaryota</taxon>
        <taxon>Sar</taxon>
        <taxon>Stramenopiles</taxon>
        <taxon>Oomycota</taxon>
        <taxon>Peronosporomycetes</taxon>
        <taxon>Peronosporales</taxon>
        <taxon>Peronosporaceae</taxon>
        <taxon>Phytophthora</taxon>
    </lineage>
</organism>
<evidence type="ECO:0000259" key="4">
    <source>
        <dbReference type="PROSITE" id="PS50115"/>
    </source>
</evidence>
<dbReference type="InterPro" id="IPR001164">
    <property type="entry name" value="ArfGAP_dom"/>
</dbReference>
<dbReference type="InterPro" id="IPR038508">
    <property type="entry name" value="ArfGAP_dom_sf"/>
</dbReference>
<feature type="transmembrane region" description="Helical" evidence="3">
    <location>
        <begin position="94"/>
        <end position="113"/>
    </location>
</feature>
<feature type="compositionally biased region" description="Low complexity" evidence="2">
    <location>
        <begin position="561"/>
        <end position="570"/>
    </location>
</feature>
<feature type="transmembrane region" description="Helical" evidence="3">
    <location>
        <begin position="207"/>
        <end position="228"/>
    </location>
</feature>
<protein>
    <submittedName>
        <fullName evidence="5">ADP-ribosylation factor GTPase-activating protein AGD6</fullName>
    </submittedName>
</protein>
<feature type="compositionally biased region" description="Low complexity" evidence="2">
    <location>
        <begin position="774"/>
        <end position="811"/>
    </location>
</feature>
<feature type="compositionally biased region" description="Low complexity" evidence="2">
    <location>
        <begin position="818"/>
        <end position="840"/>
    </location>
</feature>
<feature type="transmembrane region" description="Helical" evidence="3">
    <location>
        <begin position="58"/>
        <end position="78"/>
    </location>
</feature>
<feature type="region of interest" description="Disordered" evidence="2">
    <location>
        <begin position="614"/>
        <end position="633"/>
    </location>
</feature>
<dbReference type="PRINTS" id="PR00405">
    <property type="entry name" value="REVINTRACTNG"/>
</dbReference>
<feature type="transmembrane region" description="Helical" evidence="3">
    <location>
        <begin position="287"/>
        <end position="306"/>
    </location>
</feature>
<evidence type="ECO:0000256" key="2">
    <source>
        <dbReference type="SAM" id="MobiDB-lite"/>
    </source>
</evidence>